<dbReference type="Proteomes" id="UP000590511">
    <property type="component" value="Unassembled WGS sequence"/>
</dbReference>
<evidence type="ECO:0000313" key="2">
    <source>
        <dbReference type="EMBL" id="GIE44577.1"/>
    </source>
</evidence>
<dbReference type="EMBL" id="JACHNC010000001">
    <property type="protein sequence ID" value="MBB4754890.1"/>
    <property type="molecule type" value="Genomic_DNA"/>
</dbReference>
<dbReference type="Proteomes" id="UP000631312">
    <property type="component" value="Unassembled WGS sequence"/>
</dbReference>
<feature type="region of interest" description="Disordered" evidence="1">
    <location>
        <begin position="1"/>
        <end position="105"/>
    </location>
</feature>
<feature type="compositionally biased region" description="Low complexity" evidence="1">
    <location>
        <begin position="15"/>
        <end position="24"/>
    </location>
</feature>
<organism evidence="3 4">
    <name type="scientific">Actinoplanes lobatus</name>
    <dbReference type="NCBI Taxonomy" id="113568"/>
    <lineage>
        <taxon>Bacteria</taxon>
        <taxon>Bacillati</taxon>
        <taxon>Actinomycetota</taxon>
        <taxon>Actinomycetes</taxon>
        <taxon>Micromonosporales</taxon>
        <taxon>Micromonosporaceae</taxon>
        <taxon>Actinoplanes</taxon>
    </lineage>
</organism>
<evidence type="ECO:0000313" key="3">
    <source>
        <dbReference type="EMBL" id="MBB4754890.1"/>
    </source>
</evidence>
<reference evidence="2 5" key="2">
    <citation type="submission" date="2021-01" db="EMBL/GenBank/DDBJ databases">
        <title>Whole genome shotgun sequence of Actinoplanes lobatus NBRC 12513.</title>
        <authorList>
            <person name="Komaki H."/>
            <person name="Tamura T."/>
        </authorList>
    </citation>
    <scope>NUCLEOTIDE SEQUENCE [LARGE SCALE GENOMIC DNA]</scope>
    <source>
        <strain evidence="2 5">NBRC 12513</strain>
    </source>
</reference>
<accession>A0A7W7MM73</accession>
<reference evidence="3 4" key="1">
    <citation type="submission" date="2020-08" db="EMBL/GenBank/DDBJ databases">
        <title>Sequencing the genomes of 1000 actinobacteria strains.</title>
        <authorList>
            <person name="Klenk H.-P."/>
        </authorList>
    </citation>
    <scope>NUCLEOTIDE SEQUENCE [LARGE SCALE GENOMIC DNA]</scope>
    <source>
        <strain evidence="3 4">DSM 43150</strain>
    </source>
</reference>
<dbReference type="RefSeq" id="WP_188126381.1">
    <property type="nucleotide sequence ID" value="NZ_BOMP01000135.1"/>
</dbReference>
<evidence type="ECO:0000313" key="5">
    <source>
        <dbReference type="Proteomes" id="UP000631312"/>
    </source>
</evidence>
<protein>
    <submittedName>
        <fullName evidence="3">Uncharacterized protein</fullName>
    </submittedName>
</protein>
<comment type="caution">
    <text evidence="3">The sequence shown here is derived from an EMBL/GenBank/DDBJ whole genome shotgun (WGS) entry which is preliminary data.</text>
</comment>
<dbReference type="AlphaFoldDB" id="A0A7W7MM73"/>
<keyword evidence="5" id="KW-1185">Reference proteome</keyword>
<evidence type="ECO:0000256" key="1">
    <source>
        <dbReference type="SAM" id="MobiDB-lite"/>
    </source>
</evidence>
<dbReference type="EMBL" id="BOMP01000135">
    <property type="protein sequence ID" value="GIE44577.1"/>
    <property type="molecule type" value="Genomic_DNA"/>
</dbReference>
<name>A0A7W7MM73_9ACTN</name>
<proteinExistence type="predicted"/>
<sequence length="113" mass="11629">MTRAEAIPVAGSRSTTEPPEGRTPTAPPPAPGRALTSQVTPPARPAGGGPPAVRPTVRLRPPAPAPPPYRGRAAVVPHRGDSPLPEIRTPGGSVTRRTRGHRGAVTARRLVGL</sequence>
<gene>
    <name evidence="2" type="ORF">Alo02nite_74750</name>
    <name evidence="3" type="ORF">BJ964_009051</name>
</gene>
<evidence type="ECO:0000313" key="4">
    <source>
        <dbReference type="Proteomes" id="UP000590511"/>
    </source>
</evidence>